<evidence type="ECO:0000313" key="3">
    <source>
        <dbReference type="Proteomes" id="UP001266305"/>
    </source>
</evidence>
<evidence type="ECO:0000313" key="2">
    <source>
        <dbReference type="EMBL" id="KAK2109508.1"/>
    </source>
</evidence>
<feature type="region of interest" description="Disordered" evidence="1">
    <location>
        <begin position="128"/>
        <end position="148"/>
    </location>
</feature>
<keyword evidence="3" id="KW-1185">Reference proteome</keyword>
<evidence type="ECO:0000256" key="1">
    <source>
        <dbReference type="SAM" id="MobiDB-lite"/>
    </source>
</evidence>
<comment type="caution">
    <text evidence="2">The sequence shown here is derived from an EMBL/GenBank/DDBJ whole genome shotgun (WGS) entry which is preliminary data.</text>
</comment>
<protein>
    <submittedName>
        <fullName evidence="2">Uncharacterized protein</fullName>
    </submittedName>
</protein>
<dbReference type="Proteomes" id="UP001266305">
    <property type="component" value="Unassembled WGS sequence"/>
</dbReference>
<accession>A0ABQ9VLR0</accession>
<dbReference type="EMBL" id="JASSZA010000005">
    <property type="protein sequence ID" value="KAK2109508.1"/>
    <property type="molecule type" value="Genomic_DNA"/>
</dbReference>
<reference evidence="2 3" key="1">
    <citation type="submission" date="2023-05" db="EMBL/GenBank/DDBJ databases">
        <title>B98-5 Cell Line De Novo Hybrid Assembly: An Optical Mapping Approach.</title>
        <authorList>
            <person name="Kananen K."/>
            <person name="Auerbach J.A."/>
            <person name="Kautto E."/>
            <person name="Blachly J.S."/>
        </authorList>
    </citation>
    <scope>NUCLEOTIDE SEQUENCE [LARGE SCALE GENOMIC DNA]</scope>
    <source>
        <strain evidence="2">B95-8</strain>
        <tissue evidence="2">Cell line</tissue>
    </source>
</reference>
<proteinExistence type="predicted"/>
<sequence>MKAAARPLASTSSRLVIPVREADLEPASLRGRRRYAPHSQLQDAALQALLQEYAQPGHRGNGAAPSRRMREVKGQPSEFRFRFRDLVCCQKSFVVSVSSQSTFLASVRGARCPEVRCYRHGGLYCGRETADSQSGQGRRSRGALWQVA</sequence>
<gene>
    <name evidence="2" type="ORF">P7K49_009254</name>
</gene>
<organism evidence="2 3">
    <name type="scientific">Saguinus oedipus</name>
    <name type="common">Cotton-top tamarin</name>
    <name type="synonym">Oedipomidas oedipus</name>
    <dbReference type="NCBI Taxonomy" id="9490"/>
    <lineage>
        <taxon>Eukaryota</taxon>
        <taxon>Metazoa</taxon>
        <taxon>Chordata</taxon>
        <taxon>Craniata</taxon>
        <taxon>Vertebrata</taxon>
        <taxon>Euteleostomi</taxon>
        <taxon>Mammalia</taxon>
        <taxon>Eutheria</taxon>
        <taxon>Euarchontoglires</taxon>
        <taxon>Primates</taxon>
        <taxon>Haplorrhini</taxon>
        <taxon>Platyrrhini</taxon>
        <taxon>Cebidae</taxon>
        <taxon>Callitrichinae</taxon>
        <taxon>Saguinus</taxon>
    </lineage>
</organism>
<name>A0ABQ9VLR0_SAGOE</name>